<dbReference type="Proteomes" id="UP001385951">
    <property type="component" value="Unassembled WGS sequence"/>
</dbReference>
<feature type="chain" id="PRO_5043362322" description="Ricin B lectin domain-containing protein" evidence="1">
    <location>
        <begin position="22"/>
        <end position="168"/>
    </location>
</feature>
<reference evidence="2 3" key="1">
    <citation type="submission" date="2022-09" db="EMBL/GenBank/DDBJ databases">
        <authorList>
            <person name="Palmer J.M."/>
        </authorList>
    </citation>
    <scope>NUCLEOTIDE SEQUENCE [LARGE SCALE GENOMIC DNA]</scope>
    <source>
        <strain evidence="2 3">DSM 7382</strain>
    </source>
</reference>
<dbReference type="AlphaFoldDB" id="A0AAW0GFZ5"/>
<dbReference type="Gene3D" id="2.80.10.50">
    <property type="match status" value="1"/>
</dbReference>
<accession>A0AAW0GFZ5</accession>
<feature type="signal peptide" evidence="1">
    <location>
        <begin position="1"/>
        <end position="21"/>
    </location>
</feature>
<sequence length="168" mass="17674">MFISSFTKLVALSAAFCAVVAKPALPVPPKGEYRIQNADTGLWLSEKGGKQTAGTPVTVELLEKPPVGGSLHWNFATLSSDTGTLQTTLGPSWMLINVDSADNFTPVVNPNTRSVLTIQPAPGGAFICGSPISIGCFTSPTNVSATVLIEPYTGNLNQIWEFNPIGNP</sequence>
<evidence type="ECO:0000256" key="1">
    <source>
        <dbReference type="SAM" id="SignalP"/>
    </source>
</evidence>
<evidence type="ECO:0000313" key="2">
    <source>
        <dbReference type="EMBL" id="KAK7691537.1"/>
    </source>
</evidence>
<keyword evidence="3" id="KW-1185">Reference proteome</keyword>
<dbReference type="EMBL" id="JASBNA010000005">
    <property type="protein sequence ID" value="KAK7691537.1"/>
    <property type="molecule type" value="Genomic_DNA"/>
</dbReference>
<gene>
    <name evidence="2" type="ORF">QCA50_004936</name>
</gene>
<dbReference type="SUPFAM" id="SSF50370">
    <property type="entry name" value="Ricin B-like lectins"/>
    <property type="match status" value="1"/>
</dbReference>
<protein>
    <recommendedName>
        <fullName evidence="4">Ricin B lectin domain-containing protein</fullName>
    </recommendedName>
</protein>
<keyword evidence="1" id="KW-0732">Signal</keyword>
<evidence type="ECO:0008006" key="4">
    <source>
        <dbReference type="Google" id="ProtNLM"/>
    </source>
</evidence>
<dbReference type="InterPro" id="IPR035992">
    <property type="entry name" value="Ricin_B-like_lectins"/>
</dbReference>
<proteinExistence type="predicted"/>
<comment type="caution">
    <text evidence="2">The sequence shown here is derived from an EMBL/GenBank/DDBJ whole genome shotgun (WGS) entry which is preliminary data.</text>
</comment>
<evidence type="ECO:0000313" key="3">
    <source>
        <dbReference type="Proteomes" id="UP001385951"/>
    </source>
</evidence>
<organism evidence="2 3">
    <name type="scientific">Cerrena zonata</name>
    <dbReference type="NCBI Taxonomy" id="2478898"/>
    <lineage>
        <taxon>Eukaryota</taxon>
        <taxon>Fungi</taxon>
        <taxon>Dikarya</taxon>
        <taxon>Basidiomycota</taxon>
        <taxon>Agaricomycotina</taxon>
        <taxon>Agaricomycetes</taxon>
        <taxon>Polyporales</taxon>
        <taxon>Cerrenaceae</taxon>
        <taxon>Cerrena</taxon>
    </lineage>
</organism>
<name>A0AAW0GFZ5_9APHY</name>